<dbReference type="RefSeq" id="WP_189359241.1">
    <property type="nucleotide sequence ID" value="NZ_BMWZ01000001.1"/>
</dbReference>
<dbReference type="InterPro" id="IPR011576">
    <property type="entry name" value="Pyridox_Oxase_N"/>
</dbReference>
<reference evidence="2" key="1">
    <citation type="journal article" date="2014" name="Int. J. Syst. Evol. Microbiol.">
        <title>Complete genome sequence of Corynebacterium casei LMG S-19264T (=DSM 44701T), isolated from a smear-ripened cheese.</title>
        <authorList>
            <consortium name="US DOE Joint Genome Institute (JGI-PGF)"/>
            <person name="Walter F."/>
            <person name="Albersmeier A."/>
            <person name="Kalinowski J."/>
            <person name="Ruckert C."/>
        </authorList>
    </citation>
    <scope>NUCLEOTIDE SEQUENCE</scope>
    <source>
        <strain evidence="2">KCTC 12710</strain>
    </source>
</reference>
<dbReference type="Proteomes" id="UP000636004">
    <property type="component" value="Unassembled WGS sequence"/>
</dbReference>
<dbReference type="EMBL" id="BMWZ01000001">
    <property type="protein sequence ID" value="GGZ71284.1"/>
    <property type="molecule type" value="Genomic_DNA"/>
</dbReference>
<evidence type="ECO:0000313" key="3">
    <source>
        <dbReference type="Proteomes" id="UP000636004"/>
    </source>
</evidence>
<sequence>MKINSIEALRELYDLPKGRAKDKVLTVLEKHAIHFIKNAPFLVMSTYSKLGQVDASPRGGHSGFVSIVNESKLIIPDAIGNNRLDSITNIIETGRIGLLFLIPGINETLRLNGSAYLSTHADYLQLFSSEMHTPKACIVVTVEEVFLHCAKAFMRSKLWDPSLFVDRNTFPSMGKMLKDQLGMAGDPETRAAMEKRYLLDL</sequence>
<comment type="caution">
    <text evidence="2">The sequence shown here is derived from an EMBL/GenBank/DDBJ whole genome shotgun (WGS) entry which is preliminary data.</text>
</comment>
<dbReference type="Gene3D" id="2.30.110.10">
    <property type="entry name" value="Electron Transport, Fmn-binding Protein, Chain A"/>
    <property type="match status" value="1"/>
</dbReference>
<organism evidence="2 3">
    <name type="scientific">Algibacter mikhailovii</name>
    <dbReference type="NCBI Taxonomy" id="425498"/>
    <lineage>
        <taxon>Bacteria</taxon>
        <taxon>Pseudomonadati</taxon>
        <taxon>Bacteroidota</taxon>
        <taxon>Flavobacteriia</taxon>
        <taxon>Flavobacteriales</taxon>
        <taxon>Flavobacteriaceae</taxon>
        <taxon>Algibacter</taxon>
    </lineage>
</organism>
<reference evidence="2" key="2">
    <citation type="submission" date="2020-09" db="EMBL/GenBank/DDBJ databases">
        <authorList>
            <person name="Sun Q."/>
            <person name="Kim S."/>
        </authorList>
    </citation>
    <scope>NUCLEOTIDE SEQUENCE</scope>
    <source>
        <strain evidence="2">KCTC 12710</strain>
    </source>
</reference>
<name>A0A918QSR2_9FLAO</name>
<gene>
    <name evidence="2" type="ORF">GCM10007028_05640</name>
</gene>
<keyword evidence="3" id="KW-1185">Reference proteome</keyword>
<dbReference type="Pfam" id="PF01243">
    <property type="entry name" value="PNPOx_N"/>
    <property type="match status" value="1"/>
</dbReference>
<dbReference type="PANTHER" id="PTHR42815">
    <property type="entry name" value="FAD-BINDING, PUTATIVE (AFU_ORTHOLOGUE AFUA_6G07600)-RELATED"/>
    <property type="match status" value="1"/>
</dbReference>
<dbReference type="PANTHER" id="PTHR42815:SF2">
    <property type="entry name" value="FAD-BINDING, PUTATIVE (AFU_ORTHOLOGUE AFUA_6G07600)-RELATED"/>
    <property type="match status" value="1"/>
</dbReference>
<protein>
    <submittedName>
        <fullName evidence="2">Phosphohydrolase</fullName>
    </submittedName>
</protein>
<dbReference type="InterPro" id="IPR012349">
    <property type="entry name" value="Split_barrel_FMN-bd"/>
</dbReference>
<dbReference type="NCBIfam" id="TIGR04025">
    <property type="entry name" value="PPOX_FMN_DR2398"/>
    <property type="match status" value="1"/>
</dbReference>
<proteinExistence type="predicted"/>
<feature type="domain" description="Pyridoxamine 5'-phosphate oxidase N-terminal" evidence="1">
    <location>
        <begin position="31"/>
        <end position="149"/>
    </location>
</feature>
<evidence type="ECO:0000313" key="2">
    <source>
        <dbReference type="EMBL" id="GGZ71284.1"/>
    </source>
</evidence>
<dbReference type="AlphaFoldDB" id="A0A918QSR2"/>
<accession>A0A918QSR2</accession>
<dbReference type="SUPFAM" id="SSF50475">
    <property type="entry name" value="FMN-binding split barrel"/>
    <property type="match status" value="1"/>
</dbReference>
<evidence type="ECO:0000259" key="1">
    <source>
        <dbReference type="Pfam" id="PF01243"/>
    </source>
</evidence>
<dbReference type="InterPro" id="IPR024029">
    <property type="entry name" value="Pyridox_Oxase_FMN-dep"/>
</dbReference>